<feature type="transmembrane region" description="Helical" evidence="1">
    <location>
        <begin position="114"/>
        <end position="136"/>
    </location>
</feature>
<dbReference type="HOGENOM" id="CLU_055667_0_0_1"/>
<protein>
    <submittedName>
        <fullName evidence="2">Zinc metalloprotease</fullName>
    </submittedName>
</protein>
<feature type="transmembrane region" description="Helical" evidence="1">
    <location>
        <begin position="314"/>
        <end position="335"/>
    </location>
</feature>
<name>I7AMV3_ENCRO</name>
<dbReference type="GO" id="GO:0008237">
    <property type="term" value="F:metallopeptidase activity"/>
    <property type="evidence" value="ECO:0007669"/>
    <property type="project" value="UniProtKB-KW"/>
</dbReference>
<feature type="transmembrane region" description="Helical" evidence="1">
    <location>
        <begin position="285"/>
        <end position="302"/>
    </location>
</feature>
<dbReference type="OrthoDB" id="2192737at2759"/>
<dbReference type="GeneID" id="20521376"/>
<keyword evidence="2" id="KW-0378">Hydrolase</keyword>
<evidence type="ECO:0000256" key="1">
    <source>
        <dbReference type="SAM" id="Phobius"/>
    </source>
</evidence>
<keyword evidence="3" id="KW-1185">Reference proteome</keyword>
<accession>I7AMV3</accession>
<evidence type="ECO:0000313" key="3">
    <source>
        <dbReference type="Proteomes" id="UP000010094"/>
    </source>
</evidence>
<keyword evidence="2" id="KW-0482">Metalloprotease</keyword>
<dbReference type="Proteomes" id="UP000010094">
    <property type="component" value="Chromosome V"/>
</dbReference>
<keyword evidence="2" id="KW-0645">Protease</keyword>
<keyword evidence="1" id="KW-0472">Membrane</keyword>
<dbReference type="AlphaFoldDB" id="I7AMV3"/>
<gene>
    <name evidence="2" type="ordered locus">EROM_051440</name>
</gene>
<dbReference type="VEuPathDB" id="MicrosporidiaDB:EROM_051440"/>
<organism evidence="2 3">
    <name type="scientific">Encephalitozoon romaleae (strain SJ-2008)</name>
    <name type="common">Microsporidian parasite</name>
    <dbReference type="NCBI Taxonomy" id="1178016"/>
    <lineage>
        <taxon>Eukaryota</taxon>
        <taxon>Fungi</taxon>
        <taxon>Fungi incertae sedis</taxon>
        <taxon>Microsporidia</taxon>
        <taxon>Unikaryonidae</taxon>
        <taxon>Encephalitozoon</taxon>
    </lineage>
</organism>
<sequence length="407" mass="46990">MCRKTRCVFLLFLSIRLAAVIWEMRFQYLCLEHLKKGQLWFEPGTCTEKMAATTDSFIELQLGASSDRIESMYKEVKRFMLYISVVLLIFNSKFRRRVAELSKSLKISNPEITLLILLISAFTLIEKLCGVKFTLAKYMYSIRYVEPPVGILVLLLIELPLFICLIMKLFELLGRRFIVMFYIIFVVNNLLDTLWCARVDKAKLERIPLNMFPPKLQEIIKSEGMEESIYEVKGSKEKNASQVGLGSFKRIEIYGDFSKDAKKLYPISFHEMGHSIDNIILKRKILLHLIVVCEVLVLSFIYRKESRTFGFSDISSEAFVLIIVVMYLVIGRPLVFIPSNIYAQRSELFADEVAKINGYGRELSQTLLDMTLEHNATIDTTYLFNAITSLHPVARERIDRCGCSPQK</sequence>
<reference evidence="2 3" key="1">
    <citation type="journal article" date="2012" name="Proc. Natl. Acad. Sci. U.S.A.">
        <title>Gain and loss of multiple functionally related, horizontally transferred genes in the reduced genomes of two microsporidian parasites.</title>
        <authorList>
            <person name="Pombert J.-F."/>
            <person name="Selman M."/>
            <person name="Burki F."/>
            <person name="Bardell F.T."/>
            <person name="Farinelli L."/>
            <person name="Solter L.F."/>
            <person name="Whitman D.W."/>
            <person name="Weiss L.M."/>
            <person name="Corradi N."/>
            <person name="Keeling P.J."/>
        </authorList>
    </citation>
    <scope>NUCLEOTIDE SEQUENCE [LARGE SCALE GENOMIC DNA]</scope>
    <source>
        <strain evidence="2 3">SJ-2008</strain>
    </source>
</reference>
<dbReference type="RefSeq" id="XP_009264571.1">
    <property type="nucleotide sequence ID" value="XM_009266296.1"/>
</dbReference>
<keyword evidence="1" id="KW-0812">Transmembrane</keyword>
<dbReference type="KEGG" id="ero:EROM_051440"/>
<dbReference type="EMBL" id="CP003522">
    <property type="protein sequence ID" value="AFN83074.1"/>
    <property type="molecule type" value="Genomic_DNA"/>
</dbReference>
<feature type="transmembrane region" description="Helical" evidence="1">
    <location>
        <begin position="148"/>
        <end position="170"/>
    </location>
</feature>
<keyword evidence="1" id="KW-1133">Transmembrane helix</keyword>
<proteinExistence type="predicted"/>
<dbReference type="GO" id="GO:0006508">
    <property type="term" value="P:proteolysis"/>
    <property type="evidence" value="ECO:0007669"/>
    <property type="project" value="UniProtKB-KW"/>
</dbReference>
<evidence type="ECO:0000313" key="2">
    <source>
        <dbReference type="EMBL" id="AFN83074.1"/>
    </source>
</evidence>